<dbReference type="PANTHER" id="PTHR43358:SF4">
    <property type="entry name" value="ALPHA_BETA HYDROLASE FOLD-1 DOMAIN-CONTAINING PROTEIN"/>
    <property type="match status" value="1"/>
</dbReference>
<dbReference type="InterPro" id="IPR052920">
    <property type="entry name" value="DNA-binding_regulatory"/>
</dbReference>
<dbReference type="KEGG" id="lnn:F0161_03135"/>
<dbReference type="OrthoDB" id="9776685at2"/>
<proteinExistence type="predicted"/>
<dbReference type="PANTHER" id="PTHR43358">
    <property type="entry name" value="ALPHA/BETA-HYDROLASE"/>
    <property type="match status" value="1"/>
</dbReference>
<dbReference type="Pfam" id="PF12146">
    <property type="entry name" value="Hydrolase_4"/>
    <property type="match status" value="1"/>
</dbReference>
<dbReference type="AlphaFoldDB" id="A0A5P1WZ90"/>
<evidence type="ECO:0000313" key="3">
    <source>
        <dbReference type="Proteomes" id="UP000325295"/>
    </source>
</evidence>
<protein>
    <submittedName>
        <fullName evidence="2">Alpha/beta hydrolase</fullName>
    </submittedName>
</protein>
<gene>
    <name evidence="2" type="ORF">F0161_03135</name>
</gene>
<feature type="domain" description="Serine aminopeptidase S33" evidence="1">
    <location>
        <begin position="92"/>
        <end position="194"/>
    </location>
</feature>
<dbReference type="GO" id="GO:0016787">
    <property type="term" value="F:hydrolase activity"/>
    <property type="evidence" value="ECO:0007669"/>
    <property type="project" value="UniProtKB-KW"/>
</dbReference>
<dbReference type="SUPFAM" id="SSF53474">
    <property type="entry name" value="alpha/beta-Hydrolases"/>
    <property type="match status" value="1"/>
</dbReference>
<dbReference type="InterPro" id="IPR029058">
    <property type="entry name" value="AB_hydrolase_fold"/>
</dbReference>
<evidence type="ECO:0000259" key="1">
    <source>
        <dbReference type="Pfam" id="PF12146"/>
    </source>
</evidence>
<evidence type="ECO:0000313" key="2">
    <source>
        <dbReference type="EMBL" id="QER66970.1"/>
    </source>
</evidence>
<accession>A0A5P1WZ90</accession>
<reference evidence="2 3" key="1">
    <citation type="submission" date="2019-09" db="EMBL/GenBank/DDBJ databases">
        <title>Complete Genome Sequence of Lactobacillus nenjiangensis SH-Y15, isolated from sauerkraut.</title>
        <authorList>
            <person name="Yang H."/>
        </authorList>
    </citation>
    <scope>NUCLEOTIDE SEQUENCE [LARGE SCALE GENOMIC DNA]</scope>
    <source>
        <strain evidence="2 3">SH-Y15</strain>
    </source>
</reference>
<organism evidence="2 3">
    <name type="scientific">Paucilactobacillus nenjiangensis</name>
    <dbReference type="NCBI Taxonomy" id="1296540"/>
    <lineage>
        <taxon>Bacteria</taxon>
        <taxon>Bacillati</taxon>
        <taxon>Bacillota</taxon>
        <taxon>Bacilli</taxon>
        <taxon>Lactobacillales</taxon>
        <taxon>Lactobacillaceae</taxon>
        <taxon>Paucilactobacillus</taxon>
    </lineage>
</organism>
<dbReference type="InterPro" id="IPR022742">
    <property type="entry name" value="Hydrolase_4"/>
</dbReference>
<sequence>MGKKTNLTKIAAPVILAAGVATVSEKLFSFVFDRVDKVPATSADKQQYAESYFDGVDWLHDQPDTEQWLLNANNKSKRLTSTYVPAEVRTTDTVIIAHGYKGNGETMSSYARMFHELGYNVLLPDNQAHGSSAGKYITFGWLDRLDYLNWIDKIIEKNGRNSRIVLFGVSMGGATVEMVSGETLPEQVRAIIADCGYSNIGDELSYLLKRTFHLPKYPLVPAVNLINHRRQGFDLKSVSSVDQLKKNTRPIFFIHGEKDVYVPAEMLNENFAATSAPKEKWLVPNATHAESFWINPEEYKQHVDAFLDEYLTYQPAK</sequence>
<keyword evidence="3" id="KW-1185">Reference proteome</keyword>
<dbReference type="Proteomes" id="UP000325295">
    <property type="component" value="Chromosome"/>
</dbReference>
<dbReference type="RefSeq" id="WP_150203698.1">
    <property type="nucleotide sequence ID" value="NZ_CP043939.1"/>
</dbReference>
<name>A0A5P1WZ90_9LACO</name>
<keyword evidence="2" id="KW-0378">Hydrolase</keyword>
<dbReference type="Gene3D" id="3.40.50.1820">
    <property type="entry name" value="alpha/beta hydrolase"/>
    <property type="match status" value="1"/>
</dbReference>
<dbReference type="EMBL" id="CP043939">
    <property type="protein sequence ID" value="QER66970.1"/>
    <property type="molecule type" value="Genomic_DNA"/>
</dbReference>